<name>A0ABV8SKQ3_9GAMM</name>
<evidence type="ECO:0000313" key="1">
    <source>
        <dbReference type="EMBL" id="MFC4308092.1"/>
    </source>
</evidence>
<accession>A0ABV8SKQ3</accession>
<protein>
    <recommendedName>
        <fullName evidence="3">Carboxypeptidase regulatory-like domain-containing protein</fullName>
    </recommendedName>
</protein>
<dbReference type="Proteomes" id="UP001595904">
    <property type="component" value="Unassembled WGS sequence"/>
</dbReference>
<reference evidence="2" key="1">
    <citation type="journal article" date="2019" name="Int. J. Syst. Evol. Microbiol.">
        <title>The Global Catalogue of Microorganisms (GCM) 10K type strain sequencing project: providing services to taxonomists for standard genome sequencing and annotation.</title>
        <authorList>
            <consortium name="The Broad Institute Genomics Platform"/>
            <consortium name="The Broad Institute Genome Sequencing Center for Infectious Disease"/>
            <person name="Wu L."/>
            <person name="Ma J."/>
        </authorList>
    </citation>
    <scope>NUCLEOTIDE SEQUENCE [LARGE SCALE GENOMIC DNA]</scope>
    <source>
        <strain evidence="2">CGMCC 1.10759</strain>
    </source>
</reference>
<gene>
    <name evidence="1" type="ORF">ACFPN2_03270</name>
</gene>
<evidence type="ECO:0000313" key="2">
    <source>
        <dbReference type="Proteomes" id="UP001595904"/>
    </source>
</evidence>
<evidence type="ECO:0008006" key="3">
    <source>
        <dbReference type="Google" id="ProtNLM"/>
    </source>
</evidence>
<keyword evidence="2" id="KW-1185">Reference proteome</keyword>
<dbReference type="EMBL" id="JBHSDU010000001">
    <property type="protein sequence ID" value="MFC4308092.1"/>
    <property type="molecule type" value="Genomic_DNA"/>
</dbReference>
<organism evidence="1 2">
    <name type="scientific">Steroidobacter flavus</name>
    <dbReference type="NCBI Taxonomy" id="1842136"/>
    <lineage>
        <taxon>Bacteria</taxon>
        <taxon>Pseudomonadati</taxon>
        <taxon>Pseudomonadota</taxon>
        <taxon>Gammaproteobacteria</taxon>
        <taxon>Steroidobacterales</taxon>
        <taxon>Steroidobacteraceae</taxon>
        <taxon>Steroidobacter</taxon>
    </lineage>
</organism>
<proteinExistence type="predicted"/>
<comment type="caution">
    <text evidence="1">The sequence shown here is derived from an EMBL/GenBank/DDBJ whole genome shotgun (WGS) entry which is preliminary data.</text>
</comment>
<dbReference type="RefSeq" id="WP_380594925.1">
    <property type="nucleotide sequence ID" value="NZ_JBHSDU010000001.1"/>
</dbReference>
<sequence>MRVLRLLIALLLIVLVLGLSLCTKPEWSGPLEGQVIDATTRQPIADAIVVVNWQIKGLEGFPGGQLAIFERVTDAQGRFETDRWGPRLGPGGMLSLQQVDPSAPNVWIFKNGYEPLRVLGFGQAHSHPVDGPILPLQRYEGALSDYASQVEMFWSTPGFNLTIRCEWREATRLFTAMVQLHAELQAAGVENSLPRELPVCEPGAR</sequence>